<evidence type="ECO:0000259" key="4">
    <source>
        <dbReference type="PROSITE" id="PS51017"/>
    </source>
</evidence>
<evidence type="ECO:0000256" key="3">
    <source>
        <dbReference type="PROSITE-ProRule" id="PRU00357"/>
    </source>
</evidence>
<dbReference type="InterPro" id="IPR045281">
    <property type="entry name" value="CONSTANS-like"/>
</dbReference>
<name>A0A438I9Z1_VITVI</name>
<dbReference type="EMBL" id="QGNW01000129">
    <property type="protein sequence ID" value="RVW93467.1"/>
    <property type="molecule type" value="Genomic_DNA"/>
</dbReference>
<comment type="caution">
    <text evidence="6">The sequence shown here is derived from an EMBL/GenBank/DDBJ whole genome shotgun (WGS) entry which is preliminary data.</text>
</comment>
<comment type="subcellular location">
    <subcellularLocation>
        <location evidence="1 3">Nucleus</location>
    </subcellularLocation>
</comment>
<dbReference type="GO" id="GO:0009909">
    <property type="term" value="P:regulation of flower development"/>
    <property type="evidence" value="ECO:0007669"/>
    <property type="project" value="InterPro"/>
</dbReference>
<dbReference type="Proteomes" id="UP000288805">
    <property type="component" value="Unassembled WGS sequence"/>
</dbReference>
<proteinExistence type="predicted"/>
<evidence type="ECO:0000313" key="5">
    <source>
        <dbReference type="EMBL" id="RVW64592.1"/>
    </source>
</evidence>
<evidence type="ECO:0000313" key="7">
    <source>
        <dbReference type="Proteomes" id="UP000288805"/>
    </source>
</evidence>
<dbReference type="AlphaFoldDB" id="A0A438I9Z1"/>
<dbReference type="SMR" id="A0A438I9Z1"/>
<reference evidence="6 7" key="1">
    <citation type="journal article" date="2018" name="PLoS Genet.">
        <title>Population sequencing reveals clonal diversity and ancestral inbreeding in the grapevine cultivar Chardonnay.</title>
        <authorList>
            <person name="Roach M.J."/>
            <person name="Johnson D.L."/>
            <person name="Bohlmann J."/>
            <person name="van Vuuren H.J."/>
            <person name="Jones S.J."/>
            <person name="Pretorius I.S."/>
            <person name="Schmidt S.A."/>
            <person name="Borneman A.R."/>
        </authorList>
    </citation>
    <scope>NUCLEOTIDE SEQUENCE [LARGE SCALE GENOMIC DNA]</scope>
    <source>
        <strain evidence="7">cv. Chardonnay</strain>
        <strain evidence="6">I10V1</strain>
        <tissue evidence="6">Leaf</tissue>
    </source>
</reference>
<dbReference type="PANTHER" id="PTHR31319">
    <property type="entry name" value="ZINC FINGER PROTEIN CONSTANS-LIKE 4"/>
    <property type="match status" value="1"/>
</dbReference>
<sequence>MSSFSLSSNLPQFYTDCANFPTDFSEFSAPVAGAMWGDEGGFSLLDYQVQPEVDVGVAVSGLVLPERGGVSDMAVPALPEFNMGGLCGIAGVQSFGGGYQQDVCEFGDECGGFVPDFRPVYPATAGDNWGIQGNHIAGIEESNTKVGRYSVEERKDRILRYLKKRNQRNFNKTIKYACRKTLADRRVRVRGRFARNSELCEEEMAVKKNENTQEEKELYYNDTVQMKHDEEDWLQEAIASLMYMPYFSG</sequence>
<dbReference type="PANTHER" id="PTHR31319:SF110">
    <property type="entry name" value="CCT MOTIF FAMILY PROTEIN"/>
    <property type="match status" value="1"/>
</dbReference>
<dbReference type="KEGG" id="vvi:100264678"/>
<dbReference type="Pfam" id="PF06203">
    <property type="entry name" value="CCT"/>
    <property type="match status" value="1"/>
</dbReference>
<accession>A0A438I9Z1</accession>
<evidence type="ECO:0000313" key="6">
    <source>
        <dbReference type="EMBL" id="RVW93467.1"/>
    </source>
</evidence>
<dbReference type="Gramene" id="Vitis19g01570.t01">
    <property type="protein sequence ID" value="Vitis19g01570.t01.CDS"/>
    <property type="gene ID" value="Vitis19g01570"/>
</dbReference>
<dbReference type="InterPro" id="IPR010402">
    <property type="entry name" value="CCT_domain"/>
</dbReference>
<evidence type="ECO:0000256" key="2">
    <source>
        <dbReference type="ARBA" id="ARBA00023242"/>
    </source>
</evidence>
<dbReference type="GO" id="GO:0005634">
    <property type="term" value="C:nucleus"/>
    <property type="evidence" value="ECO:0007669"/>
    <property type="project" value="UniProtKB-SubCell"/>
</dbReference>
<dbReference type="PROSITE" id="PS51017">
    <property type="entry name" value="CCT"/>
    <property type="match status" value="1"/>
</dbReference>
<gene>
    <name evidence="6" type="ORF">CK203_035116</name>
    <name evidence="5" type="ORF">CK203_048488</name>
</gene>
<protein>
    <recommendedName>
        <fullName evidence="4">CCT domain-containing protein</fullName>
    </recommendedName>
</protein>
<keyword evidence="2 3" id="KW-0539">Nucleus</keyword>
<dbReference type="OrthoDB" id="153872at2759"/>
<evidence type="ECO:0000256" key="1">
    <source>
        <dbReference type="ARBA" id="ARBA00004123"/>
    </source>
</evidence>
<feature type="domain" description="CCT" evidence="4">
    <location>
        <begin position="154"/>
        <end position="196"/>
    </location>
</feature>
<dbReference type="EMBL" id="QGNW01000718">
    <property type="protein sequence ID" value="RVW64592.1"/>
    <property type="molecule type" value="Genomic_DNA"/>
</dbReference>
<organism evidence="6 7">
    <name type="scientific">Vitis vinifera</name>
    <name type="common">Grape</name>
    <dbReference type="NCBI Taxonomy" id="29760"/>
    <lineage>
        <taxon>Eukaryota</taxon>
        <taxon>Viridiplantae</taxon>
        <taxon>Streptophyta</taxon>
        <taxon>Embryophyta</taxon>
        <taxon>Tracheophyta</taxon>
        <taxon>Spermatophyta</taxon>
        <taxon>Magnoliopsida</taxon>
        <taxon>eudicotyledons</taxon>
        <taxon>Gunneridae</taxon>
        <taxon>Pentapetalae</taxon>
        <taxon>rosids</taxon>
        <taxon>Vitales</taxon>
        <taxon>Vitaceae</taxon>
        <taxon>Viteae</taxon>
        <taxon>Vitis</taxon>
    </lineage>
</organism>